<evidence type="ECO:0008006" key="4">
    <source>
        <dbReference type="Google" id="ProtNLM"/>
    </source>
</evidence>
<evidence type="ECO:0000313" key="2">
    <source>
        <dbReference type="EMBL" id="MFC5449613.1"/>
    </source>
</evidence>
<feature type="compositionally biased region" description="Low complexity" evidence="1">
    <location>
        <begin position="1"/>
        <end position="19"/>
    </location>
</feature>
<proteinExistence type="predicted"/>
<sequence>MNQQMQAGGQAQSQNQTTSDRNVLTDKELSYVKDFLSWELLAMKKCNDTANRCTDPQIQSLIKQTGQKHLQHYNSLLTLLH</sequence>
<accession>A0ABW0K8B3</accession>
<dbReference type="Proteomes" id="UP001596044">
    <property type="component" value="Unassembled WGS sequence"/>
</dbReference>
<protein>
    <recommendedName>
        <fullName evidence="4">Spore coat protein</fullName>
    </recommendedName>
</protein>
<feature type="region of interest" description="Disordered" evidence="1">
    <location>
        <begin position="1"/>
        <end position="23"/>
    </location>
</feature>
<keyword evidence="3" id="KW-1185">Reference proteome</keyword>
<organism evidence="2 3">
    <name type="scientific">Paenibacillus aestuarii</name>
    <dbReference type="NCBI Taxonomy" id="516965"/>
    <lineage>
        <taxon>Bacteria</taxon>
        <taxon>Bacillati</taxon>
        <taxon>Bacillota</taxon>
        <taxon>Bacilli</taxon>
        <taxon>Bacillales</taxon>
        <taxon>Paenibacillaceae</taxon>
        <taxon>Paenibacillus</taxon>
    </lineage>
</organism>
<evidence type="ECO:0000313" key="3">
    <source>
        <dbReference type="Proteomes" id="UP001596044"/>
    </source>
</evidence>
<dbReference type="RefSeq" id="WP_270877547.1">
    <property type="nucleotide sequence ID" value="NZ_JAQFVF010000002.1"/>
</dbReference>
<reference evidence="3" key="1">
    <citation type="journal article" date="2019" name="Int. J. Syst. Evol. Microbiol.">
        <title>The Global Catalogue of Microorganisms (GCM) 10K type strain sequencing project: providing services to taxonomists for standard genome sequencing and annotation.</title>
        <authorList>
            <consortium name="The Broad Institute Genomics Platform"/>
            <consortium name="The Broad Institute Genome Sequencing Center for Infectious Disease"/>
            <person name="Wu L."/>
            <person name="Ma J."/>
        </authorList>
    </citation>
    <scope>NUCLEOTIDE SEQUENCE [LARGE SCALE GENOMIC DNA]</scope>
    <source>
        <strain evidence="3">KACC 11904</strain>
    </source>
</reference>
<dbReference type="EMBL" id="JBHSMJ010000020">
    <property type="protein sequence ID" value="MFC5449613.1"/>
    <property type="molecule type" value="Genomic_DNA"/>
</dbReference>
<evidence type="ECO:0000256" key="1">
    <source>
        <dbReference type="SAM" id="MobiDB-lite"/>
    </source>
</evidence>
<name>A0ABW0K8B3_9BACL</name>
<gene>
    <name evidence="2" type="ORF">ACFPOG_15185</name>
</gene>
<comment type="caution">
    <text evidence="2">The sequence shown here is derived from an EMBL/GenBank/DDBJ whole genome shotgun (WGS) entry which is preliminary data.</text>
</comment>